<dbReference type="NCBIfam" id="TIGR00186">
    <property type="entry name" value="rRNA_methyl_3"/>
    <property type="match status" value="1"/>
</dbReference>
<dbReference type="OrthoDB" id="9785673at2"/>
<evidence type="ECO:0000259" key="3">
    <source>
        <dbReference type="SMART" id="SM00967"/>
    </source>
</evidence>
<proteinExistence type="predicted"/>
<dbReference type="GO" id="GO:0005829">
    <property type="term" value="C:cytosol"/>
    <property type="evidence" value="ECO:0007669"/>
    <property type="project" value="TreeGrafter"/>
</dbReference>
<dbReference type="Gene3D" id="3.30.1330.30">
    <property type="match status" value="1"/>
</dbReference>
<protein>
    <submittedName>
        <fullName evidence="4">23S rRNA (Guanosine-2'-O-)-methyltransferase RlmB</fullName>
        <ecNumber evidence="4">2.1.1.185</ecNumber>
    </submittedName>
</protein>
<dbReference type="PANTHER" id="PTHR46429">
    <property type="entry name" value="23S RRNA (GUANOSINE-2'-O-)-METHYLTRANSFERASE RLMB"/>
    <property type="match status" value="1"/>
</dbReference>
<dbReference type="InterPro" id="IPR029028">
    <property type="entry name" value="Alpha/beta_knot_MTases"/>
</dbReference>
<evidence type="ECO:0000256" key="2">
    <source>
        <dbReference type="ARBA" id="ARBA00022679"/>
    </source>
</evidence>
<keyword evidence="2 4" id="KW-0808">Transferase</keyword>
<evidence type="ECO:0000256" key="1">
    <source>
        <dbReference type="ARBA" id="ARBA00022603"/>
    </source>
</evidence>
<dbReference type="Proteomes" id="UP000250086">
    <property type="component" value="Unassembled WGS sequence"/>
</dbReference>
<organism evidence="4 5">
    <name type="scientific">Anaerobiospirillum thomasii</name>
    <dbReference type="NCBI Taxonomy" id="179995"/>
    <lineage>
        <taxon>Bacteria</taxon>
        <taxon>Pseudomonadati</taxon>
        <taxon>Pseudomonadota</taxon>
        <taxon>Gammaproteobacteria</taxon>
        <taxon>Aeromonadales</taxon>
        <taxon>Succinivibrionaceae</taxon>
        <taxon>Anaerobiospirillum</taxon>
    </lineage>
</organism>
<dbReference type="GO" id="GO:0070039">
    <property type="term" value="F:rRNA (guanosine-2'-O-)-methyltransferase activity"/>
    <property type="evidence" value="ECO:0007669"/>
    <property type="project" value="TreeGrafter"/>
</dbReference>
<dbReference type="SUPFAM" id="SSF55315">
    <property type="entry name" value="L30e-like"/>
    <property type="match status" value="1"/>
</dbReference>
<evidence type="ECO:0000313" key="4">
    <source>
        <dbReference type="EMBL" id="SPT69967.1"/>
    </source>
</evidence>
<dbReference type="SMART" id="SM00967">
    <property type="entry name" value="SpoU_sub_bind"/>
    <property type="match status" value="1"/>
</dbReference>
<feature type="domain" description="RNA 2-O ribose methyltransferase substrate binding" evidence="3">
    <location>
        <begin position="12"/>
        <end position="88"/>
    </location>
</feature>
<keyword evidence="1 4" id="KW-0489">Methyltransferase</keyword>
<dbReference type="InterPro" id="IPR029064">
    <property type="entry name" value="Ribosomal_eL30-like_sf"/>
</dbReference>
<dbReference type="Gene3D" id="3.40.1280.10">
    <property type="match status" value="1"/>
</dbReference>
<dbReference type="RefSeq" id="WP_113744085.1">
    <property type="nucleotide sequence ID" value="NZ_UAPU01000007.1"/>
</dbReference>
<dbReference type="Pfam" id="PF00588">
    <property type="entry name" value="SpoU_methylase"/>
    <property type="match status" value="1"/>
</dbReference>
<accession>A0A2X0VCE9</accession>
<dbReference type="InterPro" id="IPR001537">
    <property type="entry name" value="SpoU_MeTrfase"/>
</dbReference>
<dbReference type="Pfam" id="PF08032">
    <property type="entry name" value="SpoU_sub_bind"/>
    <property type="match status" value="1"/>
</dbReference>
<dbReference type="InterPro" id="IPR004441">
    <property type="entry name" value="rRNA_MeTrfase_TrmH"/>
</dbReference>
<keyword evidence="5" id="KW-1185">Reference proteome</keyword>
<name>A0A2X0VCE9_9GAMM</name>
<dbReference type="CDD" id="cd18103">
    <property type="entry name" value="SpoU-like_RlmB"/>
    <property type="match status" value="1"/>
</dbReference>
<evidence type="ECO:0000313" key="5">
    <source>
        <dbReference type="Proteomes" id="UP000250086"/>
    </source>
</evidence>
<sequence length="259" mass="27861">MIHKSKKGLRELVYGINAVTAALESAPESIITAYILKGKEDKRLETIVHLLKAYGISMQHSSRQYLDERSQGGVHQGIMLEVKASPPLTERDLPAILDKAQDNGQDMLALILDGVTDPHNLGACMRSAWGAGACCVIVPKDKSASFTAAAKKAASGAAAVMPLVYVTNLARTIEYLQDERDFRVVGMAGEAEDDIYKSDLTGALALVMGSEESGMRRLTREKCDSITKIPMAAGVESLNVSVAAGIALFEARRQRGLQD</sequence>
<dbReference type="InterPro" id="IPR013123">
    <property type="entry name" value="SpoU_subst-bd"/>
</dbReference>
<reference evidence="4 5" key="1">
    <citation type="submission" date="2018-06" db="EMBL/GenBank/DDBJ databases">
        <authorList>
            <consortium name="Pathogen Informatics"/>
            <person name="Doyle S."/>
        </authorList>
    </citation>
    <scope>NUCLEOTIDE SEQUENCE [LARGE SCALE GENOMIC DNA]</scope>
    <source>
        <strain evidence="4 5">NCTC13093</strain>
    </source>
</reference>
<dbReference type="GO" id="GO:0003723">
    <property type="term" value="F:RNA binding"/>
    <property type="evidence" value="ECO:0007669"/>
    <property type="project" value="InterPro"/>
</dbReference>
<dbReference type="PANTHER" id="PTHR46429:SF1">
    <property type="entry name" value="23S RRNA (GUANOSINE-2'-O-)-METHYLTRANSFERASE RLMB"/>
    <property type="match status" value="1"/>
</dbReference>
<dbReference type="AlphaFoldDB" id="A0A2X0VCE9"/>
<gene>
    <name evidence="4" type="primary">rlmB</name>
    <name evidence="4" type="ORF">NCTC13093_01364</name>
</gene>
<dbReference type="EMBL" id="UAPV01000001">
    <property type="protein sequence ID" value="SPT69967.1"/>
    <property type="molecule type" value="Genomic_DNA"/>
</dbReference>
<dbReference type="SUPFAM" id="SSF75217">
    <property type="entry name" value="alpha/beta knot"/>
    <property type="match status" value="1"/>
</dbReference>
<dbReference type="InterPro" id="IPR029026">
    <property type="entry name" value="tRNA_m1G_MTases_N"/>
</dbReference>
<dbReference type="EC" id="2.1.1.185" evidence="4"/>